<evidence type="ECO:0000256" key="1">
    <source>
        <dbReference type="SAM" id="SignalP"/>
    </source>
</evidence>
<feature type="signal peptide" evidence="1">
    <location>
        <begin position="1"/>
        <end position="18"/>
    </location>
</feature>
<reference evidence="2 3" key="1">
    <citation type="journal article" date="2019" name="Environ. Microbiol.">
        <title>Species interactions and distinct microbial communities in high Arctic permafrost affected cryosols are associated with the CH4 and CO2 gas fluxes.</title>
        <authorList>
            <person name="Altshuler I."/>
            <person name="Hamel J."/>
            <person name="Turney S."/>
            <person name="Magnuson E."/>
            <person name="Levesque R."/>
            <person name="Greer C."/>
            <person name="Whyte L.G."/>
        </authorList>
    </citation>
    <scope>NUCLEOTIDE SEQUENCE [LARGE SCALE GENOMIC DNA]</scope>
    <source>
        <strain evidence="2 3">42</strain>
    </source>
</reference>
<evidence type="ECO:0008006" key="4">
    <source>
        <dbReference type="Google" id="ProtNLM"/>
    </source>
</evidence>
<feature type="chain" id="PRO_5021408499" description="Periplasmic chaperone for outer membrane proteins Skp" evidence="1">
    <location>
        <begin position="19"/>
        <end position="160"/>
    </location>
</feature>
<name>A0A502ECW3_9FLAO</name>
<proteinExistence type="predicted"/>
<dbReference type="OrthoDB" id="660497at2"/>
<dbReference type="EMBL" id="RCZH01000018">
    <property type="protein sequence ID" value="TPG34812.1"/>
    <property type="molecule type" value="Genomic_DNA"/>
</dbReference>
<sequence length="160" mass="18044">MKKLILMLVFALSANAGAQSVIPDDIALIQELYGKSKLEVVKEYLQLSEPQASAFQEVYDKYEMERKELGKKKIQILDEYAKNYAILSESKAIELTEANLKNNLDLEKLLSKTNSKMVKAIGGINAAKFVQLELYLQVTIRAEIQDSIPFIGELDKTKTK</sequence>
<evidence type="ECO:0000313" key="3">
    <source>
        <dbReference type="Proteomes" id="UP000319700"/>
    </source>
</evidence>
<keyword evidence="1" id="KW-0732">Signal</keyword>
<dbReference type="RefSeq" id="WP_140511145.1">
    <property type="nucleotide sequence ID" value="NZ_RCZH01000018.1"/>
</dbReference>
<gene>
    <name evidence="2" type="ORF">EAH81_22305</name>
</gene>
<evidence type="ECO:0000313" key="2">
    <source>
        <dbReference type="EMBL" id="TPG34812.1"/>
    </source>
</evidence>
<dbReference type="Proteomes" id="UP000319700">
    <property type="component" value="Unassembled WGS sequence"/>
</dbReference>
<organism evidence="2 3">
    <name type="scientific">Flavobacterium pectinovorum</name>
    <dbReference type="NCBI Taxonomy" id="29533"/>
    <lineage>
        <taxon>Bacteria</taxon>
        <taxon>Pseudomonadati</taxon>
        <taxon>Bacteroidota</taxon>
        <taxon>Flavobacteriia</taxon>
        <taxon>Flavobacteriales</taxon>
        <taxon>Flavobacteriaceae</taxon>
        <taxon>Flavobacterium</taxon>
    </lineage>
</organism>
<keyword evidence="3" id="KW-1185">Reference proteome</keyword>
<comment type="caution">
    <text evidence="2">The sequence shown here is derived from an EMBL/GenBank/DDBJ whole genome shotgun (WGS) entry which is preliminary data.</text>
</comment>
<protein>
    <recommendedName>
        <fullName evidence="4">Periplasmic chaperone for outer membrane proteins Skp</fullName>
    </recommendedName>
</protein>
<dbReference type="AlphaFoldDB" id="A0A502ECW3"/>
<accession>A0A502ECW3</accession>